<proteinExistence type="predicted"/>
<name>A0AAW3AIN4_9TRYP</name>
<dbReference type="AlphaFoldDB" id="A0AAW3AIN4"/>
<reference evidence="1 2" key="1">
    <citation type="submission" date="2024-02" db="EMBL/GenBank/DDBJ databases">
        <title>FIRST GENOME SEQUENCES OF Leishmania (Viannia) shawi, Leishmania (Viannia) lindenbergi AND Leishmania (Viannia) utingensis.</title>
        <authorList>
            <person name="Resadore F."/>
            <person name="Custodio M.G.F."/>
            <person name="Boite M.C."/>
            <person name="Cupolillo E."/>
            <person name="Ferreira G.E.M."/>
        </authorList>
    </citation>
    <scope>NUCLEOTIDE SEQUENCE [LARGE SCALE GENOMIC DNA]</scope>
    <source>
        <strain evidence="1 2">MHOM/BR/1966/M15733</strain>
    </source>
</reference>
<sequence>MTAAPLLRYQRIAMQKGLGNVTTPTSTTYRWSGASVCALTKADMLFYTTQSLLNSPPPQVSYRHTYTSSPLQGLAHQSTDLLGLPYFAGNYAARNQCVVLRPYVEVGGGLDVLRNDGNVVRGLWEDLDDLNPFIWYVQLRILLAEVHYCAILRRSVQVWLDSALCYRLRYPLAPVEVAHGTGKDGSDKLASSL</sequence>
<organism evidence="1 2">
    <name type="scientific">Leishmania lindenbergi</name>
    <dbReference type="NCBI Taxonomy" id="651832"/>
    <lineage>
        <taxon>Eukaryota</taxon>
        <taxon>Discoba</taxon>
        <taxon>Euglenozoa</taxon>
        <taxon>Kinetoplastea</taxon>
        <taxon>Metakinetoplastina</taxon>
        <taxon>Trypanosomatida</taxon>
        <taxon>Trypanosomatidae</taxon>
        <taxon>Leishmaniinae</taxon>
        <taxon>Leishmania</taxon>
    </lineage>
</organism>
<evidence type="ECO:0000313" key="1">
    <source>
        <dbReference type="EMBL" id="KAL0505720.1"/>
    </source>
</evidence>
<evidence type="ECO:0000313" key="2">
    <source>
        <dbReference type="Proteomes" id="UP001500131"/>
    </source>
</evidence>
<dbReference type="Proteomes" id="UP001500131">
    <property type="component" value="Unassembled WGS sequence"/>
</dbReference>
<comment type="caution">
    <text evidence="1">The sequence shown here is derived from an EMBL/GenBank/DDBJ whole genome shotgun (WGS) entry which is preliminary data.</text>
</comment>
<protein>
    <submittedName>
        <fullName evidence="1">Uncharacterized protein</fullName>
    </submittedName>
</protein>
<dbReference type="EMBL" id="JBAMZK010000022">
    <property type="protein sequence ID" value="KAL0505720.1"/>
    <property type="molecule type" value="Genomic_DNA"/>
</dbReference>
<gene>
    <name evidence="1" type="ORF">Q4I31_003500</name>
</gene>
<accession>A0AAW3AIN4</accession>
<keyword evidence="2" id="KW-1185">Reference proteome</keyword>